<dbReference type="AlphaFoldDB" id="A0A7S2FVU0"/>
<dbReference type="EMBL" id="HBGS01024482">
    <property type="protein sequence ID" value="CAD9416431.1"/>
    <property type="molecule type" value="Transcribed_RNA"/>
</dbReference>
<sequence>MVEEVNATGFDALGSYNLVTQKWSRSEDEEKDQVLWTSIKTYQDEFLVFEQYFPQALGTAEVGGLSARSMFPAFSTQPAGPAGDCFAYHSVFPEIISCTLDTYVESNQGGTPFVLYDSEDPTLPMMVLSPLSNPKAQHMATSPGVLGAGLKATATGVPKGFSQLFLLSASNGIRNGMDVWGERLRKVTGRLKTDKYVDVLHSSIGFWTDNGGYYHYSTGNGSSTDGTYDRTYEEVLPEVKAYHDDIGVPFRHWQFDSWFYPKDAPIIQSGGRGGAVTNWTSLDEVFPSGMAAIQEKIGLPTVMHNRQWSTTSDYIKNLGYQWYTCDDPNEPGPAAVPVDPTAFFTYFFQQQKDWGLGMYEQDWMCDEYDDIEQLKTNLTLADMWLEGMAAGADAAGLPIQYCMPYPHDVLKAAWLPAVTNIRASGDYHNSMRQPYIGGTALLYDALGVLPFKDGFYSSTNLQVGGQNEGPETQPDLHALMATLSTAMVGPMDGINLLNATRVMTTCRLDGLVLKPDRPQKTVDTCFMKGQVDKPENCFVYSTESAVEGLPAPVFYFFDNAPALSQGLIPEMLELTAAEVSGKFVVLDWYSGAVVPWTDGSVPLALRPGYEGHAYQVVSPVLNFGGAGGGIAFLGEYTFKYVPCSTLRFTHLEVTENQPQFKVTVVGTPNETVQVCAAAEADDWAVVCKSAVFDSKGGTAEVTLP</sequence>
<organism evidence="1">
    <name type="scientific">Octactis speculum</name>
    <dbReference type="NCBI Taxonomy" id="3111310"/>
    <lineage>
        <taxon>Eukaryota</taxon>
        <taxon>Sar</taxon>
        <taxon>Stramenopiles</taxon>
        <taxon>Ochrophyta</taxon>
        <taxon>Dictyochophyceae</taxon>
        <taxon>Dictyochales</taxon>
        <taxon>Dictyochaceae</taxon>
        <taxon>Octactis</taxon>
    </lineage>
</organism>
<reference evidence="1" key="1">
    <citation type="submission" date="2021-01" db="EMBL/GenBank/DDBJ databases">
        <authorList>
            <person name="Corre E."/>
            <person name="Pelletier E."/>
            <person name="Niang G."/>
            <person name="Scheremetjew M."/>
            <person name="Finn R."/>
            <person name="Kale V."/>
            <person name="Holt S."/>
            <person name="Cochrane G."/>
            <person name="Meng A."/>
            <person name="Brown T."/>
            <person name="Cohen L."/>
        </authorList>
    </citation>
    <scope>NUCLEOTIDE SEQUENCE</scope>
    <source>
        <strain evidence="1">CCMP1381</strain>
    </source>
</reference>
<proteinExistence type="predicted"/>
<evidence type="ECO:0000313" key="1">
    <source>
        <dbReference type="EMBL" id="CAD9416431.1"/>
    </source>
</evidence>
<gene>
    <name evidence="1" type="ORF">DSPE1174_LOCUS12442</name>
</gene>
<name>A0A7S2FVU0_9STRA</name>
<protein>
    <submittedName>
        <fullName evidence="1">Uncharacterized protein</fullName>
    </submittedName>
</protein>
<accession>A0A7S2FVU0</accession>